<dbReference type="InterPro" id="IPR017517">
    <property type="entry name" value="Maleyloyr_isom"/>
</dbReference>
<dbReference type="NCBIfam" id="TIGR03083">
    <property type="entry name" value="maleylpyruvate isomerase family mycothiol-dependent enzyme"/>
    <property type="match status" value="1"/>
</dbReference>
<evidence type="ECO:0000313" key="3">
    <source>
        <dbReference type="Proteomes" id="UP000654123"/>
    </source>
</evidence>
<reference evidence="2" key="2">
    <citation type="submission" date="2020-09" db="EMBL/GenBank/DDBJ databases">
        <authorList>
            <person name="Sun Q."/>
            <person name="Ohkuma M."/>
        </authorList>
    </citation>
    <scope>NUCLEOTIDE SEQUENCE</scope>
    <source>
        <strain evidence="2">JCM 4335</strain>
    </source>
</reference>
<dbReference type="Gene3D" id="1.20.120.450">
    <property type="entry name" value="dinb family like domain"/>
    <property type="match status" value="1"/>
</dbReference>
<organism evidence="2 3">
    <name type="scientific">Streptomyces roseolilacinus</name>
    <dbReference type="NCBI Taxonomy" id="66904"/>
    <lineage>
        <taxon>Bacteria</taxon>
        <taxon>Bacillati</taxon>
        <taxon>Actinomycetota</taxon>
        <taxon>Actinomycetes</taxon>
        <taxon>Kitasatosporales</taxon>
        <taxon>Streptomycetaceae</taxon>
        <taxon>Streptomyces</taxon>
    </lineage>
</organism>
<dbReference type="InterPro" id="IPR017520">
    <property type="entry name" value="CHP03086"/>
</dbReference>
<dbReference type="Pfam" id="PF11716">
    <property type="entry name" value="MDMPI_N"/>
    <property type="match status" value="1"/>
</dbReference>
<proteinExistence type="predicted"/>
<gene>
    <name evidence="2" type="ORF">GCM10010249_12540</name>
</gene>
<evidence type="ECO:0000313" key="2">
    <source>
        <dbReference type="EMBL" id="GGP95946.1"/>
    </source>
</evidence>
<accession>A0A918EK81</accession>
<dbReference type="RefSeq" id="WP_189530599.1">
    <property type="nucleotide sequence ID" value="NZ_BMSV01000002.1"/>
</dbReference>
<name>A0A918EK81_9ACTN</name>
<evidence type="ECO:0000259" key="1">
    <source>
        <dbReference type="Pfam" id="PF11716"/>
    </source>
</evidence>
<keyword evidence="3" id="KW-1185">Reference proteome</keyword>
<feature type="domain" description="Mycothiol-dependent maleylpyruvate isomerase metal-binding" evidence="1">
    <location>
        <begin position="13"/>
        <end position="128"/>
    </location>
</feature>
<dbReference type="AlphaFoldDB" id="A0A918EK81"/>
<dbReference type="GO" id="GO:0046872">
    <property type="term" value="F:metal ion binding"/>
    <property type="evidence" value="ECO:0007669"/>
    <property type="project" value="InterPro"/>
</dbReference>
<reference evidence="2" key="1">
    <citation type="journal article" date="2014" name="Int. J. Syst. Evol. Microbiol.">
        <title>Complete genome sequence of Corynebacterium casei LMG S-19264T (=DSM 44701T), isolated from a smear-ripened cheese.</title>
        <authorList>
            <consortium name="US DOE Joint Genome Institute (JGI-PGF)"/>
            <person name="Walter F."/>
            <person name="Albersmeier A."/>
            <person name="Kalinowski J."/>
            <person name="Ruckert C."/>
        </authorList>
    </citation>
    <scope>NUCLEOTIDE SEQUENCE</scope>
    <source>
        <strain evidence="2">JCM 4335</strain>
    </source>
</reference>
<protein>
    <submittedName>
        <fullName evidence="2">TIGR03086 family protein</fullName>
    </submittedName>
</protein>
<comment type="caution">
    <text evidence="2">The sequence shown here is derived from an EMBL/GenBank/DDBJ whole genome shotgun (WGS) entry which is preliminary data.</text>
</comment>
<dbReference type="InterPro" id="IPR034660">
    <property type="entry name" value="DinB/YfiT-like"/>
</dbReference>
<dbReference type="NCBIfam" id="TIGR03086">
    <property type="entry name" value="TIGR03086 family metal-binding protein"/>
    <property type="match status" value="1"/>
</dbReference>
<dbReference type="SUPFAM" id="SSF109854">
    <property type="entry name" value="DinB/YfiT-like putative metalloenzymes"/>
    <property type="match status" value="1"/>
</dbReference>
<dbReference type="InterPro" id="IPR024344">
    <property type="entry name" value="MDMPI_metal-binding"/>
</dbReference>
<dbReference type="Proteomes" id="UP000654123">
    <property type="component" value="Unassembled WGS sequence"/>
</dbReference>
<dbReference type="EMBL" id="BMSV01000002">
    <property type="protein sequence ID" value="GGP95946.1"/>
    <property type="molecule type" value="Genomic_DNA"/>
</dbReference>
<sequence>MTNSLSGRLGTAVDGFLPVVRALPDERLTDPTPCSEYDVRRLLDHLFQVVVQFQLLAVKKDADFSAEPEAVTERADWRDAFAAETSALVEAWAAPGAEEGTAGGMGLPASVVGHMVLGDLVVHAWDLARATGQDYTPAPAVVDDLLVVFGELAPAGRKMGVFGEEHPLPAGGAGASAWERLLALTGRDPAWTRPR</sequence>